<accession>A0A6J4KMY4</accession>
<dbReference type="PANTHER" id="PTHR43802">
    <property type="entry name" value="ENOYL-COA HYDRATASE"/>
    <property type="match status" value="1"/>
</dbReference>
<keyword evidence="2" id="KW-0456">Lyase</keyword>
<proteinExistence type="inferred from homology"/>
<evidence type="ECO:0000256" key="1">
    <source>
        <dbReference type="ARBA" id="ARBA00005254"/>
    </source>
</evidence>
<evidence type="ECO:0000313" key="2">
    <source>
        <dbReference type="EMBL" id="CAA9310433.1"/>
    </source>
</evidence>
<organism evidence="2">
    <name type="scientific">uncultured Friedmanniella sp</name>
    <dbReference type="NCBI Taxonomy" id="335381"/>
    <lineage>
        <taxon>Bacteria</taxon>
        <taxon>Bacillati</taxon>
        <taxon>Actinomycetota</taxon>
        <taxon>Actinomycetes</taxon>
        <taxon>Propionibacteriales</taxon>
        <taxon>Nocardioidaceae</taxon>
        <taxon>Friedmanniella</taxon>
        <taxon>environmental samples</taxon>
    </lineage>
</organism>
<dbReference type="InterPro" id="IPR001753">
    <property type="entry name" value="Enoyl-CoA_hydra/iso"/>
</dbReference>
<dbReference type="InterPro" id="IPR014748">
    <property type="entry name" value="Enoyl-CoA_hydra_C"/>
</dbReference>
<reference evidence="2" key="1">
    <citation type="submission" date="2020-02" db="EMBL/GenBank/DDBJ databases">
        <authorList>
            <person name="Meier V. D."/>
        </authorList>
    </citation>
    <scope>NUCLEOTIDE SEQUENCE</scope>
    <source>
        <strain evidence="2">AVDCRST_MAG61</strain>
    </source>
</reference>
<dbReference type="AlphaFoldDB" id="A0A6J4KMY4"/>
<dbReference type="Gene3D" id="3.90.226.10">
    <property type="entry name" value="2-enoyl-CoA Hydratase, Chain A, domain 1"/>
    <property type="match status" value="1"/>
</dbReference>
<dbReference type="EC" id="4.2.1.17" evidence="2"/>
<dbReference type="Gene3D" id="1.10.12.10">
    <property type="entry name" value="Lyase 2-enoyl-coa Hydratase, Chain A, domain 2"/>
    <property type="match status" value="1"/>
</dbReference>
<gene>
    <name evidence="2" type="ORF">AVDCRST_MAG61-1679</name>
</gene>
<name>A0A6J4KMY4_9ACTN</name>
<sequence>MLLTTRGGVGTITLNRPEARNALDTPSKEALLAALRQVAADPSVRCVVLTGRGRAFCAVQDLKEHLGRLRAGDLDGLWSTVAEHYNPMALAISEMEKPVVAAVNGIAAGAGASLAFLADYRLLSASAAVNVAFARIGLSCDTGTSWTLPRLVGHTRAMELLFTGRTVGAAEALAIGIASEVVEDDAFASRVEELATTLAQGPTMAFAGIRASLGYAATHGLADSLDLESDRMRRTGGSTDHRSAVEGFMAKRPAEFTGH</sequence>
<dbReference type="SUPFAM" id="SSF52096">
    <property type="entry name" value="ClpP/crotonase"/>
    <property type="match status" value="1"/>
</dbReference>
<dbReference type="InterPro" id="IPR029045">
    <property type="entry name" value="ClpP/crotonase-like_dom_sf"/>
</dbReference>
<dbReference type="Pfam" id="PF00378">
    <property type="entry name" value="ECH_1"/>
    <property type="match status" value="1"/>
</dbReference>
<dbReference type="EMBL" id="CADCTT010000229">
    <property type="protein sequence ID" value="CAA9310433.1"/>
    <property type="molecule type" value="Genomic_DNA"/>
</dbReference>
<comment type="similarity">
    <text evidence="1">Belongs to the enoyl-CoA hydratase/isomerase family.</text>
</comment>
<dbReference type="CDD" id="cd06558">
    <property type="entry name" value="crotonase-like"/>
    <property type="match status" value="1"/>
</dbReference>
<dbReference type="PANTHER" id="PTHR43802:SF1">
    <property type="entry name" value="IP11341P-RELATED"/>
    <property type="match status" value="1"/>
</dbReference>
<dbReference type="GO" id="GO:0004300">
    <property type="term" value="F:enoyl-CoA hydratase activity"/>
    <property type="evidence" value="ECO:0007669"/>
    <property type="project" value="UniProtKB-EC"/>
</dbReference>
<protein>
    <submittedName>
        <fullName evidence="2">Enoyl-CoA hydratase</fullName>
        <ecNumber evidence="2">4.2.1.17</ecNumber>
    </submittedName>
</protein>